<evidence type="ECO:0000256" key="1">
    <source>
        <dbReference type="PIRNR" id="PIRNR006162"/>
    </source>
</evidence>
<dbReference type="InterPro" id="IPR007686">
    <property type="entry name" value="YutG/PgpA"/>
</dbReference>
<keyword evidence="1" id="KW-1208">Phospholipid metabolism</keyword>
<protein>
    <recommendedName>
        <fullName evidence="1">Phosphatidylglycerophosphatase A</fullName>
        <ecNumber evidence="1">3.1.3.27</ecNumber>
    </recommendedName>
    <alternativeName>
        <fullName evidence="1">Phosphatidylglycerolphosphate phosphatase A</fullName>
    </alternativeName>
</protein>
<sequence>MMKDKHDHNVKITIKTPMQFFASGFGSGCAPVAPGTFGTVASIPVWMLLSFLSPIPYIIVVIATFLLGWYVSEKASQELGVHDHGGIVIDEFVGFFITMFLVPLSWVNILLGFILFRIFDVIKPWPIKTIDRKVKGGFGIMIDDVFAGIMALICLHVVLWGFNYLV</sequence>
<dbReference type="InterPro" id="IPR036681">
    <property type="entry name" value="PgpA-like_sf"/>
</dbReference>
<organism evidence="4 5">
    <name type="scientific">Wohlfahrtiimonas larvae</name>
    <dbReference type="NCBI Taxonomy" id="1157986"/>
    <lineage>
        <taxon>Bacteria</taxon>
        <taxon>Pseudomonadati</taxon>
        <taxon>Pseudomonadota</taxon>
        <taxon>Gammaproteobacteria</taxon>
        <taxon>Cardiobacteriales</taxon>
        <taxon>Ignatzschineriaceae</taxon>
        <taxon>Wohlfahrtiimonas</taxon>
    </lineage>
</organism>
<proteinExistence type="predicted"/>
<keyword evidence="1 2" id="KW-0472">Membrane</keyword>
<feature type="transmembrane region" description="Helical" evidence="2">
    <location>
        <begin position="137"/>
        <end position="162"/>
    </location>
</feature>
<comment type="pathway">
    <text evidence="1">Phospholipid metabolism; phosphatidylglycerol biosynthesis; phosphatidylglycerol from CDP-diacylglycerol: step 2/2.</text>
</comment>
<keyword evidence="1" id="KW-0460">Magnesium</keyword>
<feature type="domain" description="YutG/PgpA" evidence="3">
    <location>
        <begin position="21"/>
        <end position="158"/>
    </location>
</feature>
<dbReference type="SUPFAM" id="SSF101307">
    <property type="entry name" value="YutG-like"/>
    <property type="match status" value="1"/>
</dbReference>
<keyword evidence="1" id="KW-1003">Cell membrane</keyword>
<comment type="catalytic activity">
    <reaction evidence="1">
        <text>a 1,2-diacyl-sn-glycero-3-phospho-(1'-sn-glycero-3'-phosphate) + H2O = a 1,2-diacyl-sn-glycero-3-phospho-(1'-sn-glycerol) + phosphate</text>
        <dbReference type="Rhea" id="RHEA:33751"/>
        <dbReference type="ChEBI" id="CHEBI:15377"/>
        <dbReference type="ChEBI" id="CHEBI:43474"/>
        <dbReference type="ChEBI" id="CHEBI:60110"/>
        <dbReference type="ChEBI" id="CHEBI:64716"/>
        <dbReference type="EC" id="3.1.3.27"/>
    </reaction>
</comment>
<keyword evidence="1" id="KW-0442">Lipid degradation</keyword>
<dbReference type="PIRSF" id="PIRSF006162">
    <property type="entry name" value="PgpA"/>
    <property type="match status" value="1"/>
</dbReference>
<keyword evidence="1" id="KW-0997">Cell inner membrane</keyword>
<dbReference type="InterPro" id="IPR026037">
    <property type="entry name" value="PgpA"/>
</dbReference>
<comment type="function">
    <text evidence="1">Lipid phosphatase which dephosphorylates phosphatidylglycerophosphate (PGP) to phosphatidylglycerol (PG).</text>
</comment>
<keyword evidence="1 2" id="KW-0812">Transmembrane</keyword>
<dbReference type="CDD" id="cd06971">
    <property type="entry name" value="PgpA"/>
    <property type="match status" value="1"/>
</dbReference>
<dbReference type="RefSeq" id="WP_281249112.1">
    <property type="nucleotide sequence ID" value="NZ_BAABKE010000001.1"/>
</dbReference>
<dbReference type="EMBL" id="BAABKE010000001">
    <property type="protein sequence ID" value="GAA5093661.1"/>
    <property type="molecule type" value="Genomic_DNA"/>
</dbReference>
<name>A0ABP9MAG6_9GAMM</name>
<keyword evidence="2" id="KW-1133">Transmembrane helix</keyword>
<feature type="transmembrane region" description="Helical" evidence="2">
    <location>
        <begin position="55"/>
        <end position="72"/>
    </location>
</feature>
<comment type="cofactor">
    <cofactor evidence="1">
        <name>Mg(2+)</name>
        <dbReference type="ChEBI" id="CHEBI:18420"/>
    </cofactor>
</comment>
<dbReference type="EC" id="3.1.3.27" evidence="1"/>
<feature type="transmembrane region" description="Helical" evidence="2">
    <location>
        <begin position="92"/>
        <end position="116"/>
    </location>
</feature>
<keyword evidence="1" id="KW-0378">Hydrolase</keyword>
<dbReference type="Proteomes" id="UP001500631">
    <property type="component" value="Unassembled WGS sequence"/>
</dbReference>
<keyword evidence="5" id="KW-1185">Reference proteome</keyword>
<evidence type="ECO:0000313" key="4">
    <source>
        <dbReference type="EMBL" id="GAA5093661.1"/>
    </source>
</evidence>
<keyword evidence="1" id="KW-0595">Phospholipid degradation</keyword>
<reference evidence="5" key="1">
    <citation type="journal article" date="2019" name="Int. J. Syst. Evol. Microbiol.">
        <title>The Global Catalogue of Microorganisms (GCM) 10K type strain sequencing project: providing services to taxonomists for standard genome sequencing and annotation.</title>
        <authorList>
            <consortium name="The Broad Institute Genomics Platform"/>
            <consortium name="The Broad Institute Genome Sequencing Center for Infectious Disease"/>
            <person name="Wu L."/>
            <person name="Ma J."/>
        </authorList>
    </citation>
    <scope>NUCLEOTIDE SEQUENCE [LARGE SCALE GENOMIC DNA]</scope>
    <source>
        <strain evidence="5">JCM 18424</strain>
    </source>
</reference>
<keyword evidence="1" id="KW-0479">Metal-binding</keyword>
<feature type="transmembrane region" description="Helical" evidence="2">
    <location>
        <begin position="20"/>
        <end position="43"/>
    </location>
</feature>
<gene>
    <name evidence="4" type="ORF">GCM10023338_01030</name>
</gene>
<dbReference type="PANTHER" id="PTHR36305:SF1">
    <property type="entry name" value="PHOSPHATIDYLGLYCEROPHOSPHATASE A"/>
    <property type="match status" value="1"/>
</dbReference>
<accession>A0ABP9MAG6</accession>
<keyword evidence="1" id="KW-0443">Lipid metabolism</keyword>
<evidence type="ECO:0000313" key="5">
    <source>
        <dbReference type="Proteomes" id="UP001500631"/>
    </source>
</evidence>
<comment type="subcellular location">
    <subcellularLocation>
        <location evidence="1">Cell inner membrane</location>
        <topology evidence="1">Multi-pass membrane protein</topology>
    </subcellularLocation>
</comment>
<evidence type="ECO:0000256" key="2">
    <source>
        <dbReference type="SAM" id="Phobius"/>
    </source>
</evidence>
<dbReference type="PROSITE" id="PS51257">
    <property type="entry name" value="PROKAR_LIPOPROTEIN"/>
    <property type="match status" value="1"/>
</dbReference>
<evidence type="ECO:0000259" key="3">
    <source>
        <dbReference type="Pfam" id="PF04608"/>
    </source>
</evidence>
<comment type="caution">
    <text evidence="4">The sequence shown here is derived from an EMBL/GenBank/DDBJ whole genome shotgun (WGS) entry which is preliminary data.</text>
</comment>
<dbReference type="Pfam" id="PF04608">
    <property type="entry name" value="PgpA"/>
    <property type="match status" value="1"/>
</dbReference>
<dbReference type="PANTHER" id="PTHR36305">
    <property type="entry name" value="PHOSPHATIDYLGLYCEROPHOSPHATASE A"/>
    <property type="match status" value="1"/>
</dbReference>